<reference evidence="2" key="1">
    <citation type="journal article" date="2014" name="Sci. Data">
        <title>Genomes of diverse isolates of the marine cyanobacterium Prochlorococcus.</title>
        <authorList>
            <person name="Biller S."/>
            <person name="Berube P."/>
            <person name="Thompson J."/>
            <person name="Kelly L."/>
            <person name="Roggensack S."/>
            <person name="Awad L."/>
            <person name="Roache-Johnson K."/>
            <person name="Ding H."/>
            <person name="Giovannoni S.J."/>
            <person name="Moore L.R."/>
            <person name="Chisholm S.W."/>
        </authorList>
    </citation>
    <scope>NUCLEOTIDE SEQUENCE [LARGE SCALE GENOMIC DNA]</scope>
    <source>
        <strain evidence="2">GP2</strain>
    </source>
</reference>
<proteinExistence type="predicted"/>
<gene>
    <name evidence="1" type="ORF">EU91_0164</name>
</gene>
<accession>A0A0A1ZI33</accession>
<organism evidence="1 2">
    <name type="scientific">Prochlorococcus marinus str. GP2</name>
    <dbReference type="NCBI Taxonomy" id="59925"/>
    <lineage>
        <taxon>Bacteria</taxon>
        <taxon>Bacillati</taxon>
        <taxon>Cyanobacteriota</taxon>
        <taxon>Cyanophyceae</taxon>
        <taxon>Synechococcales</taxon>
        <taxon>Prochlorococcaceae</taxon>
        <taxon>Prochlorococcus</taxon>
    </lineage>
</organism>
<name>A0A0A1ZI33_PROMR</name>
<dbReference type="AlphaFoldDB" id="A0A0A1ZI33"/>
<comment type="caution">
    <text evidence="1">The sequence shown here is derived from an EMBL/GenBank/DDBJ whole genome shotgun (WGS) entry which is preliminary data.</text>
</comment>
<protein>
    <submittedName>
        <fullName evidence="1">Uncharacterized protein</fullName>
    </submittedName>
</protein>
<dbReference type="EMBL" id="JNAH01000002">
    <property type="protein sequence ID" value="KGF89050.1"/>
    <property type="molecule type" value="Genomic_DNA"/>
</dbReference>
<sequence>MGIENVVKRIKAISEEIIEGSKIAALSGVIRLFLFGEKFTI</sequence>
<evidence type="ECO:0000313" key="1">
    <source>
        <dbReference type="EMBL" id="KGF89050.1"/>
    </source>
</evidence>
<evidence type="ECO:0000313" key="2">
    <source>
        <dbReference type="Proteomes" id="UP000030598"/>
    </source>
</evidence>
<dbReference type="Proteomes" id="UP000030598">
    <property type="component" value="Unassembled WGS sequence"/>
</dbReference>